<dbReference type="Proteomes" id="UP000308600">
    <property type="component" value="Unassembled WGS sequence"/>
</dbReference>
<reference evidence="1 2" key="1">
    <citation type="journal article" date="2019" name="Nat. Ecol. Evol.">
        <title>Megaphylogeny resolves global patterns of mushroom evolution.</title>
        <authorList>
            <person name="Varga T."/>
            <person name="Krizsan K."/>
            <person name="Foldi C."/>
            <person name="Dima B."/>
            <person name="Sanchez-Garcia M."/>
            <person name="Sanchez-Ramirez S."/>
            <person name="Szollosi G.J."/>
            <person name="Szarkandi J.G."/>
            <person name="Papp V."/>
            <person name="Albert L."/>
            <person name="Andreopoulos W."/>
            <person name="Angelini C."/>
            <person name="Antonin V."/>
            <person name="Barry K.W."/>
            <person name="Bougher N.L."/>
            <person name="Buchanan P."/>
            <person name="Buyck B."/>
            <person name="Bense V."/>
            <person name="Catcheside P."/>
            <person name="Chovatia M."/>
            <person name="Cooper J."/>
            <person name="Damon W."/>
            <person name="Desjardin D."/>
            <person name="Finy P."/>
            <person name="Geml J."/>
            <person name="Haridas S."/>
            <person name="Hughes K."/>
            <person name="Justo A."/>
            <person name="Karasinski D."/>
            <person name="Kautmanova I."/>
            <person name="Kiss B."/>
            <person name="Kocsube S."/>
            <person name="Kotiranta H."/>
            <person name="LaButti K.M."/>
            <person name="Lechner B.E."/>
            <person name="Liimatainen K."/>
            <person name="Lipzen A."/>
            <person name="Lukacs Z."/>
            <person name="Mihaltcheva S."/>
            <person name="Morgado L.N."/>
            <person name="Niskanen T."/>
            <person name="Noordeloos M.E."/>
            <person name="Ohm R.A."/>
            <person name="Ortiz-Santana B."/>
            <person name="Ovrebo C."/>
            <person name="Racz N."/>
            <person name="Riley R."/>
            <person name="Savchenko A."/>
            <person name="Shiryaev A."/>
            <person name="Soop K."/>
            <person name="Spirin V."/>
            <person name="Szebenyi C."/>
            <person name="Tomsovsky M."/>
            <person name="Tulloss R.E."/>
            <person name="Uehling J."/>
            <person name="Grigoriev I.V."/>
            <person name="Vagvolgyi C."/>
            <person name="Papp T."/>
            <person name="Martin F.M."/>
            <person name="Miettinen O."/>
            <person name="Hibbett D.S."/>
            <person name="Nagy L.G."/>
        </authorList>
    </citation>
    <scope>NUCLEOTIDE SEQUENCE [LARGE SCALE GENOMIC DNA]</scope>
    <source>
        <strain evidence="1 2">NL-1719</strain>
    </source>
</reference>
<accession>A0ACD3AMN8</accession>
<evidence type="ECO:0000313" key="2">
    <source>
        <dbReference type="Proteomes" id="UP000308600"/>
    </source>
</evidence>
<feature type="non-terminal residue" evidence="1">
    <location>
        <position position="191"/>
    </location>
</feature>
<organism evidence="1 2">
    <name type="scientific">Pluteus cervinus</name>
    <dbReference type="NCBI Taxonomy" id="181527"/>
    <lineage>
        <taxon>Eukaryota</taxon>
        <taxon>Fungi</taxon>
        <taxon>Dikarya</taxon>
        <taxon>Basidiomycota</taxon>
        <taxon>Agaricomycotina</taxon>
        <taxon>Agaricomycetes</taxon>
        <taxon>Agaricomycetidae</taxon>
        <taxon>Agaricales</taxon>
        <taxon>Pluteineae</taxon>
        <taxon>Pluteaceae</taxon>
        <taxon>Pluteus</taxon>
    </lineage>
</organism>
<proteinExistence type="predicted"/>
<gene>
    <name evidence="1" type="ORF">BDN72DRAFT_741595</name>
</gene>
<protein>
    <submittedName>
        <fullName evidence="1">Uncharacterized protein</fullName>
    </submittedName>
</protein>
<feature type="non-terminal residue" evidence="1">
    <location>
        <position position="1"/>
    </location>
</feature>
<evidence type="ECO:0000313" key="1">
    <source>
        <dbReference type="EMBL" id="TFK66981.1"/>
    </source>
</evidence>
<sequence length="191" mass="21285">LTPGDLLRLSRTSREHSCLIKEFVSTKYSVDTHLSRFFPGTLYPSFRSLQARTGLVIFGAVALDFFTRTIDTNAVLDLMVENYFSVDAAIWLKTRGFLLLDDKDEDDGISHFDDIPPGASDSYGSNSDSQDLTPEIEKYSNGAFTIHLWIARHTTLEKVLGSNLTCTMNFITANEAVCLYPQSTLQDGISL</sequence>
<dbReference type="EMBL" id="ML208388">
    <property type="protein sequence ID" value="TFK66981.1"/>
    <property type="molecule type" value="Genomic_DNA"/>
</dbReference>
<name>A0ACD3AMN8_9AGAR</name>
<keyword evidence="2" id="KW-1185">Reference proteome</keyword>